<dbReference type="EC" id="5.3.1.16" evidence="9 11"/>
<dbReference type="SUPFAM" id="SSF51366">
    <property type="entry name" value="Ribulose-phoshate binding barrel"/>
    <property type="match status" value="1"/>
</dbReference>
<evidence type="ECO:0000256" key="10">
    <source>
        <dbReference type="RuleBase" id="RU003657"/>
    </source>
</evidence>
<keyword evidence="8 9" id="KW-0413">Isomerase</keyword>
<evidence type="ECO:0000256" key="5">
    <source>
        <dbReference type="ARBA" id="ARBA00022490"/>
    </source>
</evidence>
<comment type="catalytic activity">
    <reaction evidence="1 9 11">
        <text>1-(5-phospho-beta-D-ribosyl)-5-[(5-phospho-beta-D-ribosylamino)methylideneamino]imidazole-4-carboxamide = 5-[(5-phospho-1-deoxy-D-ribulos-1-ylimino)methylamino]-1-(5-phospho-beta-D-ribosyl)imidazole-4-carboxamide</text>
        <dbReference type="Rhea" id="RHEA:15469"/>
        <dbReference type="ChEBI" id="CHEBI:58435"/>
        <dbReference type="ChEBI" id="CHEBI:58525"/>
        <dbReference type="EC" id="5.3.1.16"/>
    </reaction>
</comment>
<comment type="subcellular location">
    <subcellularLocation>
        <location evidence="2 9 11">Cytoplasm</location>
    </subcellularLocation>
</comment>
<dbReference type="InterPro" id="IPR023016">
    <property type="entry name" value="HisA/PriA"/>
</dbReference>
<comment type="similarity">
    <text evidence="4 9 10">Belongs to the HisA/HisF family.</text>
</comment>
<dbReference type="OrthoDB" id="9781903at2"/>
<dbReference type="InterPro" id="IPR013785">
    <property type="entry name" value="Aldolase_TIM"/>
</dbReference>
<evidence type="ECO:0000256" key="3">
    <source>
        <dbReference type="ARBA" id="ARBA00005133"/>
    </source>
</evidence>
<dbReference type="Gene3D" id="3.20.20.70">
    <property type="entry name" value="Aldolase class I"/>
    <property type="match status" value="1"/>
</dbReference>
<evidence type="ECO:0000256" key="11">
    <source>
        <dbReference type="RuleBase" id="RU003658"/>
    </source>
</evidence>
<dbReference type="UniPathway" id="UPA00031">
    <property type="reaction ID" value="UER00009"/>
</dbReference>
<dbReference type="GO" id="GO:0003949">
    <property type="term" value="F:1-(5-phosphoribosyl)-5-[(5-phosphoribosylamino)methylideneamino]imidazole-4-carboxamide isomerase activity"/>
    <property type="evidence" value="ECO:0007669"/>
    <property type="project" value="UniProtKB-UniRule"/>
</dbReference>
<dbReference type="GO" id="GO:0000105">
    <property type="term" value="P:L-histidine biosynthetic process"/>
    <property type="evidence" value="ECO:0007669"/>
    <property type="project" value="UniProtKB-UniRule"/>
</dbReference>
<dbReference type="RefSeq" id="WP_149111839.1">
    <property type="nucleotide sequence ID" value="NZ_CP042425.1"/>
</dbReference>
<dbReference type="CDD" id="cd04732">
    <property type="entry name" value="HisA"/>
    <property type="match status" value="1"/>
</dbReference>
<dbReference type="InterPro" id="IPR011060">
    <property type="entry name" value="RibuloseP-bd_barrel"/>
</dbReference>
<sequence>MFIYPAIDLLGGKCVRLRQGDYSQETVFSDDPAAVAKQWVARGADRLHLVDLDGAKAGKPINGDVIRRIVSAVDVPCQLGGGIRSEADLETVFGWGVRWAVLGTRALQEPGWVCRMADRYPARIVLGVDARNGFVATEGWLSTSATKATDLAKQVEKSPLAAVVYTDIAKDGMMSGPNFEQLAEMQAAVAIPVIASGGVSEHAHVAKLSAMNLFGCIIGRALYEGTVDLSLVLATTRTDAVQKATSG</sequence>
<keyword evidence="5 9" id="KW-0963">Cytoplasm</keyword>
<gene>
    <name evidence="12" type="primary">hisA_2</name>
    <name evidence="9" type="synonym">hisA</name>
    <name evidence="12" type="ORF">PX52LOC_04179</name>
</gene>
<dbReference type="InterPro" id="IPR044524">
    <property type="entry name" value="Isoase_HisA-like"/>
</dbReference>
<dbReference type="GO" id="GO:0005737">
    <property type="term" value="C:cytoplasm"/>
    <property type="evidence" value="ECO:0007669"/>
    <property type="project" value="UniProtKB-SubCell"/>
</dbReference>
<evidence type="ECO:0000256" key="8">
    <source>
        <dbReference type="ARBA" id="ARBA00023235"/>
    </source>
</evidence>
<accession>A0A5C1AGT6</accession>
<name>A0A5C1AGT6_9BACT</name>
<dbReference type="PANTHER" id="PTHR43090">
    <property type="entry name" value="1-(5-PHOSPHORIBOSYL)-5-[(5-PHOSPHORIBOSYLAMINO)METHYLIDENEAMINO] IMIDAZOLE-4-CARBOXAMIDE ISOMERASE"/>
    <property type="match status" value="1"/>
</dbReference>
<evidence type="ECO:0000313" key="13">
    <source>
        <dbReference type="Proteomes" id="UP000324974"/>
    </source>
</evidence>
<dbReference type="HAMAP" id="MF_01014">
    <property type="entry name" value="HisA"/>
    <property type="match status" value="1"/>
</dbReference>
<comment type="pathway">
    <text evidence="3 9 11">Amino-acid biosynthesis; L-histidine biosynthesis; L-histidine from 5-phospho-alpha-D-ribose 1-diphosphate: step 4/9.</text>
</comment>
<keyword evidence="7 9" id="KW-0368">Histidine biosynthesis</keyword>
<organism evidence="12 13">
    <name type="scientific">Limnoglobus roseus</name>
    <dbReference type="NCBI Taxonomy" id="2598579"/>
    <lineage>
        <taxon>Bacteria</taxon>
        <taxon>Pseudomonadati</taxon>
        <taxon>Planctomycetota</taxon>
        <taxon>Planctomycetia</taxon>
        <taxon>Gemmatales</taxon>
        <taxon>Gemmataceae</taxon>
        <taxon>Limnoglobus</taxon>
    </lineage>
</organism>
<evidence type="ECO:0000256" key="4">
    <source>
        <dbReference type="ARBA" id="ARBA00009667"/>
    </source>
</evidence>
<dbReference type="NCBIfam" id="TIGR00007">
    <property type="entry name" value="1-(5-phosphoribosyl)-5-[(5-phosphoribosylamino)methylideneamino]imidazole-4-carboxamide isomerase"/>
    <property type="match status" value="1"/>
</dbReference>
<dbReference type="EMBL" id="CP042425">
    <property type="protein sequence ID" value="QEL17196.1"/>
    <property type="molecule type" value="Genomic_DNA"/>
</dbReference>
<feature type="active site" description="Proton donor" evidence="9">
    <location>
        <position position="129"/>
    </location>
</feature>
<dbReference type="Pfam" id="PF00977">
    <property type="entry name" value="His_biosynth"/>
    <property type="match status" value="1"/>
</dbReference>
<evidence type="ECO:0000256" key="1">
    <source>
        <dbReference type="ARBA" id="ARBA00000901"/>
    </source>
</evidence>
<dbReference type="PANTHER" id="PTHR43090:SF2">
    <property type="entry name" value="1-(5-PHOSPHORIBOSYL)-5-[(5-PHOSPHORIBOSYLAMINO)METHYLIDENEAMINO] IMIDAZOLE-4-CARBOXAMIDE ISOMERASE"/>
    <property type="match status" value="1"/>
</dbReference>
<evidence type="ECO:0000256" key="7">
    <source>
        <dbReference type="ARBA" id="ARBA00023102"/>
    </source>
</evidence>
<keyword evidence="6 9" id="KW-0028">Amino-acid biosynthesis</keyword>
<protein>
    <recommendedName>
        <fullName evidence="9 11">1-(5-phosphoribosyl)-5-[(5-phosphoribosylamino)methylideneamino] imidazole-4-carboxamide isomerase</fullName>
        <ecNumber evidence="9 11">5.3.1.16</ecNumber>
    </recommendedName>
    <alternativeName>
        <fullName evidence="9">Phosphoribosylformimino-5-aminoimidazole carboxamide ribotide isomerase</fullName>
    </alternativeName>
</protein>
<dbReference type="AlphaFoldDB" id="A0A5C1AGT6"/>
<dbReference type="GO" id="GO:0000162">
    <property type="term" value="P:L-tryptophan biosynthetic process"/>
    <property type="evidence" value="ECO:0007669"/>
    <property type="project" value="TreeGrafter"/>
</dbReference>
<evidence type="ECO:0000256" key="6">
    <source>
        <dbReference type="ARBA" id="ARBA00022605"/>
    </source>
</evidence>
<dbReference type="FunFam" id="3.20.20.70:FF:000009">
    <property type="entry name" value="1-(5-phosphoribosyl)-5-[(5-phosphoribosylamino)methylideneamino] imidazole-4-carboxamide isomerase"/>
    <property type="match status" value="1"/>
</dbReference>
<feature type="active site" description="Proton acceptor" evidence="9">
    <location>
        <position position="8"/>
    </location>
</feature>
<evidence type="ECO:0000313" key="12">
    <source>
        <dbReference type="EMBL" id="QEL17196.1"/>
    </source>
</evidence>
<evidence type="ECO:0000256" key="2">
    <source>
        <dbReference type="ARBA" id="ARBA00004496"/>
    </source>
</evidence>
<proteinExistence type="inferred from homology"/>
<dbReference type="Proteomes" id="UP000324974">
    <property type="component" value="Chromosome"/>
</dbReference>
<evidence type="ECO:0000256" key="9">
    <source>
        <dbReference type="HAMAP-Rule" id="MF_01014"/>
    </source>
</evidence>
<dbReference type="KEGG" id="lrs:PX52LOC_04179"/>
<reference evidence="13" key="1">
    <citation type="submission" date="2019-08" db="EMBL/GenBank/DDBJ databases">
        <title>Limnoglobus roseus gen. nov., sp. nov., a novel freshwater planctomycete with a giant genome from the family Gemmataceae.</title>
        <authorList>
            <person name="Kulichevskaya I.S."/>
            <person name="Naumoff D.G."/>
            <person name="Miroshnikov K."/>
            <person name="Ivanova A."/>
            <person name="Philippov D.A."/>
            <person name="Hakobyan A."/>
            <person name="Rijpstra I.C."/>
            <person name="Sinninghe Damste J.S."/>
            <person name="Liesack W."/>
            <person name="Dedysh S.N."/>
        </authorList>
    </citation>
    <scope>NUCLEOTIDE SEQUENCE [LARGE SCALE GENOMIC DNA]</scope>
    <source>
        <strain evidence="13">PX52</strain>
    </source>
</reference>
<dbReference type="InterPro" id="IPR006063">
    <property type="entry name" value="HisA_bact_arch"/>
</dbReference>
<keyword evidence="13" id="KW-1185">Reference proteome</keyword>
<dbReference type="InterPro" id="IPR006062">
    <property type="entry name" value="His_biosynth"/>
</dbReference>